<dbReference type="AlphaFoldDB" id="A0A6S6SBX2"/>
<sequence length="797" mass="87833">MSNVKCSHCQLEFDKSVMITEEPELYFCCNGCQGVYHLLKEDGLDDFYDKMRNATIAPPIESQNDTGNFDLESFKQRYIKTDENGFSRVDLVIEGIHCAACVWLNEKVINQTEGVLEASINFSNNKAKVIWDEDVVKLSSIIDKIRSVGYNAYPYDHNEASEKSVEAKRDYITRVGVAIFGTMNIMMIGVAKYAGYFSGMDPEVLHMIHVVEFIFATMVLFYSGKVFFKGAFFGLKNKIINMDLLVSGGATLTYLYSLTILFGAEGQSYFDSVAMIIMFVLVGKYLEVLGKKSAMDSMDKIKNQIPLEATVVREGGKSVVMLDQIEVGDIIEVKNGEKASVDGKSIVELATFDESSLSGESLPVEKQKGDLVFSGTINNGMVMRYEATKNYANSTLSTMMNLLEDSLASKPKIEETTNKLSKHFSLTIILLALMTFVGWYFYSSDFETSLIITISVIVIACPCALALATPIASLVGISWATEKGLLFKEAKFIETFANATAVVVDKTGTITKGDLTVKHQSQVLSVENLALLFALVDASTHPVSRAIKNHLLQEHIDIDNKELLNIEQISAQGIEAYYQEKKLLGGNAKLMQSQNIAVEPSEYTIYHFAIDNVLLATFELEDSIKEDVAELVDYCQSNKIKIIMATGDHEKVARRVASEAGIDEVMFEMSPIDKAELIKKLKNEGETVVMVGDGINDTLALSHADIAIAMGSGADVALAMSDVVVMNNSLRGVKDSFNISGRTYKFIKQNLMISLVYNVLTIPLAIAGYVMPLVAALSMSLSSLLVVGNSMRIKNEK</sequence>
<dbReference type="SUPFAM" id="SSF55008">
    <property type="entry name" value="HMA, heavy metal-associated domain"/>
    <property type="match status" value="1"/>
</dbReference>
<dbReference type="SUPFAM" id="SSF56784">
    <property type="entry name" value="HAD-like"/>
    <property type="match status" value="1"/>
</dbReference>
<dbReference type="PROSITE" id="PS50846">
    <property type="entry name" value="HMA_2"/>
    <property type="match status" value="1"/>
</dbReference>
<keyword evidence="8 15" id="KW-0547">Nucleotide-binding</keyword>
<dbReference type="EC" id="3.6.3.3" evidence="17"/>
<dbReference type="PRINTS" id="PR00943">
    <property type="entry name" value="CUATPASE"/>
</dbReference>
<reference evidence="17" key="1">
    <citation type="submission" date="2020-01" db="EMBL/GenBank/DDBJ databases">
        <authorList>
            <person name="Meier V. D."/>
            <person name="Meier V D."/>
        </authorList>
    </citation>
    <scope>NUCLEOTIDE SEQUENCE</scope>
    <source>
        <strain evidence="17">HLG_WM_MAG_06</strain>
    </source>
</reference>
<dbReference type="InterPro" id="IPR008250">
    <property type="entry name" value="ATPase_P-typ_transduc_dom_A_sf"/>
</dbReference>
<name>A0A6S6SBX2_9BACT</name>
<dbReference type="PRINTS" id="PR00119">
    <property type="entry name" value="CATATPASE"/>
</dbReference>
<evidence type="ECO:0000256" key="11">
    <source>
        <dbReference type="ARBA" id="ARBA00022967"/>
    </source>
</evidence>
<evidence type="ECO:0000256" key="3">
    <source>
        <dbReference type="ARBA" id="ARBA00022448"/>
    </source>
</evidence>
<dbReference type="InterPro" id="IPR023298">
    <property type="entry name" value="ATPase_P-typ_TM_dom_sf"/>
</dbReference>
<dbReference type="InterPro" id="IPR001757">
    <property type="entry name" value="P_typ_ATPase"/>
</dbReference>
<dbReference type="EC" id="3.6.3.5" evidence="17"/>
<dbReference type="InterPro" id="IPR006121">
    <property type="entry name" value="HMA_dom"/>
</dbReference>
<organism evidence="17">
    <name type="scientific">uncultured Sulfurovum sp</name>
    <dbReference type="NCBI Taxonomy" id="269237"/>
    <lineage>
        <taxon>Bacteria</taxon>
        <taxon>Pseudomonadati</taxon>
        <taxon>Campylobacterota</taxon>
        <taxon>Epsilonproteobacteria</taxon>
        <taxon>Campylobacterales</taxon>
        <taxon>Sulfurovaceae</taxon>
        <taxon>Sulfurovum</taxon>
        <taxon>environmental samples</taxon>
    </lineage>
</organism>
<evidence type="ECO:0000256" key="2">
    <source>
        <dbReference type="ARBA" id="ARBA00006024"/>
    </source>
</evidence>
<dbReference type="Pfam" id="PF00702">
    <property type="entry name" value="Hydrolase"/>
    <property type="match status" value="1"/>
</dbReference>
<dbReference type="InterPro" id="IPR027256">
    <property type="entry name" value="P-typ_ATPase_IB"/>
</dbReference>
<accession>A0A6S6SBX2</accession>
<evidence type="ECO:0000256" key="9">
    <source>
        <dbReference type="ARBA" id="ARBA00022840"/>
    </source>
</evidence>
<feature type="transmembrane region" description="Helical" evidence="15">
    <location>
        <begin position="268"/>
        <end position="286"/>
    </location>
</feature>
<evidence type="ECO:0000313" key="17">
    <source>
        <dbReference type="EMBL" id="CAA6802877.1"/>
    </source>
</evidence>
<dbReference type="GO" id="GO:0055070">
    <property type="term" value="P:copper ion homeostasis"/>
    <property type="evidence" value="ECO:0007669"/>
    <property type="project" value="TreeGrafter"/>
</dbReference>
<evidence type="ECO:0000256" key="15">
    <source>
        <dbReference type="RuleBase" id="RU362081"/>
    </source>
</evidence>
<dbReference type="Gene3D" id="3.30.70.100">
    <property type="match status" value="1"/>
</dbReference>
<evidence type="ECO:0000256" key="4">
    <source>
        <dbReference type="ARBA" id="ARBA00022475"/>
    </source>
</evidence>
<comment type="subcellular location">
    <subcellularLocation>
        <location evidence="1">Cell membrane</location>
        <topology evidence="1">Multi-pass membrane protein</topology>
    </subcellularLocation>
</comment>
<dbReference type="Pfam" id="PF00122">
    <property type="entry name" value="E1-E2_ATPase"/>
    <property type="match status" value="1"/>
</dbReference>
<keyword evidence="4 15" id="KW-1003">Cell membrane</keyword>
<evidence type="ECO:0000256" key="7">
    <source>
        <dbReference type="ARBA" id="ARBA00022723"/>
    </source>
</evidence>
<dbReference type="EC" id="3.6.3.4" evidence="17"/>
<dbReference type="NCBIfam" id="TIGR01511">
    <property type="entry name" value="ATPase-IB1_Cu"/>
    <property type="match status" value="1"/>
</dbReference>
<evidence type="ECO:0000256" key="10">
    <source>
        <dbReference type="ARBA" id="ARBA00022842"/>
    </source>
</evidence>
<keyword evidence="6 15" id="KW-0812">Transmembrane</keyword>
<keyword evidence="10" id="KW-0460">Magnesium</keyword>
<dbReference type="InterPro" id="IPR023299">
    <property type="entry name" value="ATPase_P-typ_cyto_dom_N"/>
</dbReference>
<keyword evidence="13" id="KW-0406">Ion transport</keyword>
<evidence type="ECO:0000256" key="1">
    <source>
        <dbReference type="ARBA" id="ARBA00004651"/>
    </source>
</evidence>
<keyword evidence="17" id="KW-0378">Hydrolase</keyword>
<dbReference type="InterPro" id="IPR059000">
    <property type="entry name" value="ATPase_P-type_domA"/>
</dbReference>
<dbReference type="InterPro" id="IPR018303">
    <property type="entry name" value="ATPase_P-typ_P_site"/>
</dbReference>
<keyword evidence="9 15" id="KW-0067">ATP-binding</keyword>
<keyword evidence="7 15" id="KW-0479">Metal-binding</keyword>
<dbReference type="SUPFAM" id="SSF81653">
    <property type="entry name" value="Calcium ATPase, transduction domain A"/>
    <property type="match status" value="1"/>
</dbReference>
<dbReference type="Pfam" id="PF00403">
    <property type="entry name" value="HMA"/>
    <property type="match status" value="1"/>
</dbReference>
<dbReference type="Gene3D" id="3.40.50.1000">
    <property type="entry name" value="HAD superfamily/HAD-like"/>
    <property type="match status" value="1"/>
</dbReference>
<dbReference type="CDD" id="cd02079">
    <property type="entry name" value="P-type_ATPase_HM"/>
    <property type="match status" value="1"/>
</dbReference>
<dbReference type="GO" id="GO:0005524">
    <property type="term" value="F:ATP binding"/>
    <property type="evidence" value="ECO:0007669"/>
    <property type="project" value="UniProtKB-UniRule"/>
</dbReference>
<evidence type="ECO:0000259" key="16">
    <source>
        <dbReference type="PROSITE" id="PS50846"/>
    </source>
</evidence>
<comment type="similarity">
    <text evidence="2 15">Belongs to the cation transport ATPase (P-type) (TC 3.A.3) family. Type IB subfamily.</text>
</comment>
<feature type="transmembrane region" description="Helical" evidence="15">
    <location>
        <begin position="240"/>
        <end position="262"/>
    </location>
</feature>
<evidence type="ECO:0000256" key="12">
    <source>
        <dbReference type="ARBA" id="ARBA00022989"/>
    </source>
</evidence>
<evidence type="ECO:0000256" key="14">
    <source>
        <dbReference type="ARBA" id="ARBA00023136"/>
    </source>
</evidence>
<dbReference type="InterPro" id="IPR021993">
    <property type="entry name" value="ATPase-cat-bd"/>
</dbReference>
<dbReference type="Pfam" id="PF12156">
    <property type="entry name" value="ATPase-cat_bd"/>
    <property type="match status" value="1"/>
</dbReference>
<evidence type="ECO:0000256" key="6">
    <source>
        <dbReference type="ARBA" id="ARBA00022692"/>
    </source>
</evidence>
<dbReference type="NCBIfam" id="TIGR01525">
    <property type="entry name" value="ATPase-IB_hvy"/>
    <property type="match status" value="1"/>
</dbReference>
<evidence type="ECO:0000256" key="8">
    <source>
        <dbReference type="ARBA" id="ARBA00022741"/>
    </source>
</evidence>
<dbReference type="InterPro" id="IPR036412">
    <property type="entry name" value="HAD-like_sf"/>
</dbReference>
<dbReference type="PANTHER" id="PTHR43520">
    <property type="entry name" value="ATP7, ISOFORM B"/>
    <property type="match status" value="1"/>
</dbReference>
<feature type="transmembrane region" description="Helical" evidence="15">
    <location>
        <begin position="171"/>
        <end position="194"/>
    </location>
</feature>
<dbReference type="GO" id="GO:0043682">
    <property type="term" value="F:P-type divalent copper transporter activity"/>
    <property type="evidence" value="ECO:0007669"/>
    <property type="project" value="TreeGrafter"/>
</dbReference>
<evidence type="ECO:0000256" key="13">
    <source>
        <dbReference type="ARBA" id="ARBA00023065"/>
    </source>
</evidence>
<keyword evidence="14 15" id="KW-0472">Membrane</keyword>
<feature type="transmembrane region" description="Helical" evidence="15">
    <location>
        <begin position="448"/>
        <end position="481"/>
    </location>
</feature>
<evidence type="ECO:0000256" key="5">
    <source>
        <dbReference type="ARBA" id="ARBA00022553"/>
    </source>
</evidence>
<dbReference type="InterPro" id="IPR023214">
    <property type="entry name" value="HAD_sf"/>
</dbReference>
<gene>
    <name evidence="17" type="ORF">HELGO_WM3434</name>
</gene>
<dbReference type="GO" id="GO:0005507">
    <property type="term" value="F:copper ion binding"/>
    <property type="evidence" value="ECO:0007669"/>
    <property type="project" value="TreeGrafter"/>
</dbReference>
<feature type="transmembrane region" description="Helical" evidence="15">
    <location>
        <begin position="206"/>
        <end position="228"/>
    </location>
</feature>
<feature type="transmembrane region" description="Helical" evidence="15">
    <location>
        <begin position="424"/>
        <end position="442"/>
    </location>
</feature>
<dbReference type="InterPro" id="IPR036163">
    <property type="entry name" value="HMA_dom_sf"/>
</dbReference>
<dbReference type="PROSITE" id="PS00154">
    <property type="entry name" value="ATPASE_E1_E2"/>
    <property type="match status" value="1"/>
</dbReference>
<feature type="transmembrane region" description="Helical" evidence="15">
    <location>
        <begin position="750"/>
        <end position="767"/>
    </location>
</feature>
<dbReference type="SUPFAM" id="SSF81665">
    <property type="entry name" value="Calcium ATPase, transmembrane domain M"/>
    <property type="match status" value="1"/>
</dbReference>
<dbReference type="CDD" id="cd00371">
    <property type="entry name" value="HMA"/>
    <property type="match status" value="1"/>
</dbReference>
<dbReference type="Gene3D" id="2.70.150.10">
    <property type="entry name" value="Calcium-transporting ATPase, cytoplasmic transduction domain A"/>
    <property type="match status" value="1"/>
</dbReference>
<dbReference type="NCBIfam" id="TIGR01494">
    <property type="entry name" value="ATPase_P-type"/>
    <property type="match status" value="1"/>
</dbReference>
<dbReference type="PANTHER" id="PTHR43520:SF5">
    <property type="entry name" value="CATION-TRANSPORTING P-TYPE ATPASE-RELATED"/>
    <property type="match status" value="1"/>
</dbReference>
<dbReference type="Gene3D" id="3.40.1110.10">
    <property type="entry name" value="Calcium-transporting ATPase, cytoplasmic domain N"/>
    <property type="match status" value="1"/>
</dbReference>
<proteinExistence type="inferred from homology"/>
<keyword evidence="5" id="KW-0597">Phosphoprotein</keyword>
<dbReference type="EMBL" id="CACVAP010000039">
    <property type="protein sequence ID" value="CAA6802877.1"/>
    <property type="molecule type" value="Genomic_DNA"/>
</dbReference>
<keyword evidence="3" id="KW-0813">Transport</keyword>
<keyword evidence="12 15" id="KW-1133">Transmembrane helix</keyword>
<keyword evidence="11" id="KW-1278">Translocase</keyword>
<dbReference type="GO" id="GO:0005886">
    <property type="term" value="C:plasma membrane"/>
    <property type="evidence" value="ECO:0007669"/>
    <property type="project" value="UniProtKB-SubCell"/>
</dbReference>
<dbReference type="GO" id="GO:0016887">
    <property type="term" value="F:ATP hydrolysis activity"/>
    <property type="evidence" value="ECO:0007669"/>
    <property type="project" value="InterPro"/>
</dbReference>
<feature type="domain" description="HMA" evidence="16">
    <location>
        <begin position="87"/>
        <end position="153"/>
    </location>
</feature>
<protein>
    <submittedName>
        <fullName evidence="17">Lead, cadmium, zinc and mercury transporting ATPase ))</fullName>
        <ecNumber evidence="17">3.6.3.3</ecNumber>
        <ecNumber evidence="17">3.6.3.4</ecNumber>
        <ecNumber evidence="17">3.6.3.5</ecNumber>
    </submittedName>
</protein>